<organism evidence="3 4">
    <name type="scientific">Caulobacter mirabilis</name>
    <dbReference type="NCBI Taxonomy" id="69666"/>
    <lineage>
        <taxon>Bacteria</taxon>
        <taxon>Pseudomonadati</taxon>
        <taxon>Pseudomonadota</taxon>
        <taxon>Alphaproteobacteria</taxon>
        <taxon>Caulobacterales</taxon>
        <taxon>Caulobacteraceae</taxon>
        <taxon>Caulobacter</taxon>
    </lineage>
</organism>
<dbReference type="Pfam" id="PF00571">
    <property type="entry name" value="CBS"/>
    <property type="match status" value="2"/>
</dbReference>
<dbReference type="InterPro" id="IPR000644">
    <property type="entry name" value="CBS_dom"/>
</dbReference>
<reference evidence="3 4" key="1">
    <citation type="submission" date="2017-10" db="EMBL/GenBank/DDBJ databases">
        <title>Genome sequence of Caulobacter mirabilis FWC38.</title>
        <authorList>
            <person name="Fiebig A."/>
            <person name="Crosson S."/>
        </authorList>
    </citation>
    <scope>NUCLEOTIDE SEQUENCE [LARGE SCALE GENOMIC DNA]</scope>
    <source>
        <strain evidence="3 4">FWC 38</strain>
    </source>
</reference>
<keyword evidence="4" id="KW-1185">Reference proteome</keyword>
<dbReference type="PROSITE" id="PS51371">
    <property type="entry name" value="CBS"/>
    <property type="match status" value="2"/>
</dbReference>
<evidence type="ECO:0000256" key="1">
    <source>
        <dbReference type="PROSITE-ProRule" id="PRU00703"/>
    </source>
</evidence>
<evidence type="ECO:0000313" key="3">
    <source>
        <dbReference type="EMBL" id="ATQ41092.1"/>
    </source>
</evidence>
<evidence type="ECO:0000259" key="2">
    <source>
        <dbReference type="PROSITE" id="PS51371"/>
    </source>
</evidence>
<feature type="domain" description="CBS" evidence="2">
    <location>
        <begin position="1"/>
        <end position="58"/>
    </location>
</feature>
<proteinExistence type="predicted"/>
<name>A0A2D2ASV5_9CAUL</name>
<dbReference type="OrthoDB" id="9811720at2"/>
<dbReference type="InterPro" id="IPR046342">
    <property type="entry name" value="CBS_dom_sf"/>
</dbReference>
<gene>
    <name evidence="3" type="ORF">CSW64_01050</name>
</gene>
<evidence type="ECO:0000313" key="4">
    <source>
        <dbReference type="Proteomes" id="UP000228945"/>
    </source>
</evidence>
<dbReference type="KEGG" id="cmb:CSW64_01050"/>
<dbReference type="SUPFAM" id="SSF54631">
    <property type="entry name" value="CBS-domain pair"/>
    <property type="match status" value="1"/>
</dbReference>
<dbReference type="EMBL" id="CP024201">
    <property type="protein sequence ID" value="ATQ41092.1"/>
    <property type="molecule type" value="Genomic_DNA"/>
</dbReference>
<protein>
    <recommendedName>
        <fullName evidence="2">CBS domain-containing protein</fullName>
    </recommendedName>
</protein>
<accession>A0A2D2ASV5</accession>
<dbReference type="Gene3D" id="3.90.1280.20">
    <property type="match status" value="1"/>
</dbReference>
<feature type="domain" description="CBS" evidence="2">
    <location>
        <begin position="59"/>
        <end position="117"/>
    </location>
</feature>
<dbReference type="SMART" id="SM00116">
    <property type="entry name" value="CBS"/>
    <property type="match status" value="2"/>
</dbReference>
<dbReference type="AlphaFoldDB" id="A0A2D2ASV5"/>
<keyword evidence="1" id="KW-0129">CBS domain</keyword>
<sequence length="122" mass="12730">MSTDVKAVDADQSAETALAFLRAHDLRTAPVIDGLGRVVGMVRRAELVAGLGRPVGALLDPLVRRVQPSTAIEALLPILSSGAAHEAMVVDEAQRLVGVITQTDLLAVLYRAHVVESVASAA</sequence>
<dbReference type="Proteomes" id="UP000228945">
    <property type="component" value="Chromosome"/>
</dbReference>
<dbReference type="Gene3D" id="3.10.580.10">
    <property type="entry name" value="CBS-domain"/>
    <property type="match status" value="1"/>
</dbReference>